<name>A0ACC2SPH8_9FUNG</name>
<evidence type="ECO:0000313" key="1">
    <source>
        <dbReference type="EMBL" id="KAJ9064309.1"/>
    </source>
</evidence>
<dbReference type="EMBL" id="QTSX02004496">
    <property type="protein sequence ID" value="KAJ9064309.1"/>
    <property type="molecule type" value="Genomic_DNA"/>
</dbReference>
<organism evidence="1 2">
    <name type="scientific">Entomophthora muscae</name>
    <dbReference type="NCBI Taxonomy" id="34485"/>
    <lineage>
        <taxon>Eukaryota</taxon>
        <taxon>Fungi</taxon>
        <taxon>Fungi incertae sedis</taxon>
        <taxon>Zoopagomycota</taxon>
        <taxon>Entomophthoromycotina</taxon>
        <taxon>Entomophthoromycetes</taxon>
        <taxon>Entomophthorales</taxon>
        <taxon>Entomophthoraceae</taxon>
        <taxon>Entomophthora</taxon>
    </lineage>
</organism>
<accession>A0ACC2SPH8</accession>
<keyword evidence="2" id="KW-1185">Reference proteome</keyword>
<sequence>MDKEPKATTKWNPFETPAKAKKEPSLDNKLEAKIKEVHFKFESLYLAQGSRAQARNFTRAPPCPFTGICYNCGNQGHKYEACSEPYSICKGANHSCFACKFCLMPGSTAQGPVTVMMAEQFYAEKRPLSSPEGTSPLNEKDSSAYAFDPLDPHFMSLIIKPRFN</sequence>
<gene>
    <name evidence="1" type="ORF">DSO57_1032027</name>
</gene>
<protein>
    <submittedName>
        <fullName evidence="1">Uncharacterized protein</fullName>
    </submittedName>
</protein>
<proteinExistence type="predicted"/>
<evidence type="ECO:0000313" key="2">
    <source>
        <dbReference type="Proteomes" id="UP001165960"/>
    </source>
</evidence>
<dbReference type="Proteomes" id="UP001165960">
    <property type="component" value="Unassembled WGS sequence"/>
</dbReference>
<comment type="caution">
    <text evidence="1">The sequence shown here is derived from an EMBL/GenBank/DDBJ whole genome shotgun (WGS) entry which is preliminary data.</text>
</comment>
<reference evidence="1" key="1">
    <citation type="submission" date="2022-04" db="EMBL/GenBank/DDBJ databases">
        <title>Genome of the entomopathogenic fungus Entomophthora muscae.</title>
        <authorList>
            <person name="Elya C."/>
            <person name="Lovett B.R."/>
            <person name="Lee E."/>
            <person name="Macias A.M."/>
            <person name="Hajek A.E."/>
            <person name="De Bivort B.L."/>
            <person name="Kasson M.T."/>
            <person name="De Fine Licht H.H."/>
            <person name="Stajich J.E."/>
        </authorList>
    </citation>
    <scope>NUCLEOTIDE SEQUENCE</scope>
    <source>
        <strain evidence="1">Berkeley</strain>
    </source>
</reference>